<evidence type="ECO:0000313" key="3">
    <source>
        <dbReference type="Proteomes" id="UP000652761"/>
    </source>
</evidence>
<organism evidence="2 3">
    <name type="scientific">Colocasia esculenta</name>
    <name type="common">Wild taro</name>
    <name type="synonym">Arum esculentum</name>
    <dbReference type="NCBI Taxonomy" id="4460"/>
    <lineage>
        <taxon>Eukaryota</taxon>
        <taxon>Viridiplantae</taxon>
        <taxon>Streptophyta</taxon>
        <taxon>Embryophyta</taxon>
        <taxon>Tracheophyta</taxon>
        <taxon>Spermatophyta</taxon>
        <taxon>Magnoliopsida</taxon>
        <taxon>Liliopsida</taxon>
        <taxon>Araceae</taxon>
        <taxon>Aroideae</taxon>
        <taxon>Colocasieae</taxon>
        <taxon>Colocasia</taxon>
    </lineage>
</organism>
<feature type="region of interest" description="Disordered" evidence="1">
    <location>
        <begin position="1"/>
        <end position="20"/>
    </location>
</feature>
<dbReference type="AlphaFoldDB" id="A0A843UNJ9"/>
<accession>A0A843UNJ9</accession>
<dbReference type="Proteomes" id="UP000652761">
    <property type="component" value="Unassembled WGS sequence"/>
</dbReference>
<evidence type="ECO:0000313" key="2">
    <source>
        <dbReference type="EMBL" id="MQL82513.1"/>
    </source>
</evidence>
<dbReference type="EMBL" id="NMUH01000637">
    <property type="protein sequence ID" value="MQL82513.1"/>
    <property type="molecule type" value="Genomic_DNA"/>
</dbReference>
<proteinExistence type="predicted"/>
<protein>
    <submittedName>
        <fullName evidence="2">Uncharacterized protein</fullName>
    </submittedName>
</protein>
<comment type="caution">
    <text evidence="2">The sequence shown here is derived from an EMBL/GenBank/DDBJ whole genome shotgun (WGS) entry which is preliminary data.</text>
</comment>
<keyword evidence="3" id="KW-1185">Reference proteome</keyword>
<evidence type="ECO:0000256" key="1">
    <source>
        <dbReference type="SAM" id="MobiDB-lite"/>
    </source>
</evidence>
<gene>
    <name evidence="2" type="ORF">Taro_014988</name>
</gene>
<reference evidence="2" key="1">
    <citation type="submission" date="2017-07" db="EMBL/GenBank/DDBJ databases">
        <title>Taro Niue Genome Assembly and Annotation.</title>
        <authorList>
            <person name="Atibalentja N."/>
            <person name="Keating K."/>
            <person name="Fields C.J."/>
        </authorList>
    </citation>
    <scope>NUCLEOTIDE SEQUENCE</scope>
    <source>
        <strain evidence="2">Niue_2</strain>
        <tissue evidence="2">Leaf</tissue>
    </source>
</reference>
<sequence>MQRRAQVWTRERKKEKRTINPSIERYPSRLACRFRFGRTCACQHNNHKMINEFNEHSQRNTYAKHR</sequence>
<name>A0A843UNJ9_COLES</name>